<protein>
    <submittedName>
        <fullName evidence="2">Uncharacterized protein</fullName>
    </submittedName>
</protein>
<feature type="compositionally biased region" description="Polar residues" evidence="1">
    <location>
        <begin position="130"/>
        <end position="139"/>
    </location>
</feature>
<sequence length="168" mass="18354">MTMALPLDTPRHRSLGPGTIADVMVSLWSRKVLNATTLGREVEHGNRTCHQLLLLLGSVTHQSHKETVTRLPSLISLTQGLPITLCGCFRAYKAHQGPWMSLSSIPVGSRNTAAESAHLHPQVGGREPTGSDTSLLNPQSPHPMTPPTRPHVLVLPKHFFYQGPSIQR</sequence>
<dbReference type="AlphaFoldDB" id="G3HLE2"/>
<organism evidence="2 3">
    <name type="scientific">Cricetulus griseus</name>
    <name type="common">Chinese hamster</name>
    <name type="synonym">Cricetulus barabensis griseus</name>
    <dbReference type="NCBI Taxonomy" id="10029"/>
    <lineage>
        <taxon>Eukaryota</taxon>
        <taxon>Metazoa</taxon>
        <taxon>Chordata</taxon>
        <taxon>Craniata</taxon>
        <taxon>Vertebrata</taxon>
        <taxon>Euteleostomi</taxon>
        <taxon>Mammalia</taxon>
        <taxon>Eutheria</taxon>
        <taxon>Euarchontoglires</taxon>
        <taxon>Glires</taxon>
        <taxon>Rodentia</taxon>
        <taxon>Myomorpha</taxon>
        <taxon>Muroidea</taxon>
        <taxon>Cricetidae</taxon>
        <taxon>Cricetinae</taxon>
        <taxon>Cricetulus</taxon>
    </lineage>
</organism>
<gene>
    <name evidence="2" type="ORF">I79_011531</name>
</gene>
<name>G3HLE2_CRIGR</name>
<dbReference type="GlyGen" id="G3HLE2">
    <property type="glycosylation" value="1 site"/>
</dbReference>
<evidence type="ECO:0000313" key="3">
    <source>
        <dbReference type="Proteomes" id="UP000001075"/>
    </source>
</evidence>
<evidence type="ECO:0000313" key="2">
    <source>
        <dbReference type="EMBL" id="EGW02915.1"/>
    </source>
</evidence>
<dbReference type="InParanoid" id="G3HLE2"/>
<proteinExistence type="predicted"/>
<feature type="region of interest" description="Disordered" evidence="1">
    <location>
        <begin position="112"/>
        <end position="149"/>
    </location>
</feature>
<feature type="compositionally biased region" description="Pro residues" evidence="1">
    <location>
        <begin position="140"/>
        <end position="149"/>
    </location>
</feature>
<evidence type="ECO:0000256" key="1">
    <source>
        <dbReference type="SAM" id="MobiDB-lite"/>
    </source>
</evidence>
<dbReference type="Proteomes" id="UP000001075">
    <property type="component" value="Unassembled WGS sequence"/>
</dbReference>
<reference evidence="3" key="1">
    <citation type="journal article" date="2011" name="Nat. Biotechnol.">
        <title>The genomic sequence of the Chinese hamster ovary (CHO)-K1 cell line.</title>
        <authorList>
            <person name="Xu X."/>
            <person name="Nagarajan H."/>
            <person name="Lewis N.E."/>
            <person name="Pan S."/>
            <person name="Cai Z."/>
            <person name="Liu X."/>
            <person name="Chen W."/>
            <person name="Xie M."/>
            <person name="Wang W."/>
            <person name="Hammond S."/>
            <person name="Andersen M.R."/>
            <person name="Neff N."/>
            <person name="Passarelli B."/>
            <person name="Koh W."/>
            <person name="Fan H.C."/>
            <person name="Wang J."/>
            <person name="Gui Y."/>
            <person name="Lee K.H."/>
            <person name="Betenbaugh M.J."/>
            <person name="Quake S.R."/>
            <person name="Famili I."/>
            <person name="Palsson B.O."/>
            <person name="Wang J."/>
        </authorList>
    </citation>
    <scope>NUCLEOTIDE SEQUENCE [LARGE SCALE GENOMIC DNA]</scope>
    <source>
        <strain evidence="3">CHO K1 cell line</strain>
    </source>
</reference>
<accession>G3HLE2</accession>
<dbReference type="EMBL" id="JH000489">
    <property type="protein sequence ID" value="EGW02915.1"/>
    <property type="molecule type" value="Genomic_DNA"/>
</dbReference>